<dbReference type="InterPro" id="IPR007345">
    <property type="entry name" value="Polysacch_pyruvyl_Trfase"/>
</dbReference>
<proteinExistence type="predicted"/>
<name>A0A8J9SJS8_PHATR</name>
<protein>
    <recommendedName>
        <fullName evidence="1">Polysaccharide pyruvyl transferase domain-containing protein</fullName>
    </recommendedName>
</protein>
<feature type="domain" description="Polysaccharide pyruvyl transferase" evidence="1">
    <location>
        <begin position="61"/>
        <end position="283"/>
    </location>
</feature>
<dbReference type="Pfam" id="PF04230">
    <property type="entry name" value="PS_pyruv_trans"/>
    <property type="match status" value="1"/>
</dbReference>
<reference evidence="2" key="1">
    <citation type="submission" date="2022-02" db="EMBL/GenBank/DDBJ databases">
        <authorList>
            <person name="Giguere J D."/>
        </authorList>
    </citation>
    <scope>NUCLEOTIDE SEQUENCE</scope>
    <source>
        <strain evidence="2">CCAP 1055/1</strain>
    </source>
</reference>
<accession>A0A8J9SJS8</accession>
<dbReference type="EMBL" id="OU594949">
    <property type="protein sequence ID" value="CAG9293945.1"/>
    <property type="molecule type" value="Genomic_DNA"/>
</dbReference>
<gene>
    <name evidence="2" type="ORF">PTTT1_LOCUS53108</name>
</gene>
<organism evidence="2">
    <name type="scientific">Phaeodactylum tricornutum</name>
    <name type="common">Diatom</name>
    <dbReference type="NCBI Taxonomy" id="2850"/>
    <lineage>
        <taxon>Eukaryota</taxon>
        <taxon>Sar</taxon>
        <taxon>Stramenopiles</taxon>
        <taxon>Ochrophyta</taxon>
        <taxon>Bacillariophyta</taxon>
        <taxon>Bacillariophyceae</taxon>
        <taxon>Bacillariophycidae</taxon>
        <taxon>Naviculales</taxon>
        <taxon>Phaeodactylaceae</taxon>
        <taxon>Phaeodactylum</taxon>
    </lineage>
</organism>
<dbReference type="AlphaFoldDB" id="A0A8J9SJS8"/>
<evidence type="ECO:0000313" key="2">
    <source>
        <dbReference type="EMBL" id="CAG9293945.1"/>
    </source>
</evidence>
<evidence type="ECO:0000259" key="1">
    <source>
        <dbReference type="Pfam" id="PF04230"/>
    </source>
</evidence>
<dbReference type="OMA" id="CRTDHES"/>
<sequence length="333" mass="37773">MITLAELTLLEKLGYNRIDGPAPLVKQCRYWQAQKPMEHCEDAMLNWAISPSSQQYPTPALWQGGGNWGDLWPKAHSPREKSMEPLLRNNYTVVSMPQSLYFQNPNNEVQLTSAMKGSIARGLGRDDHFLDSNEGRKQAAARVVLSWREHDSYDKAQQLYPFATHILVPDSAFQLGPFSPIVPEDESLKVDIVLFLRDDKESKYMPQRNRRAIQEILSKVPNGKNLSFTIVDWSDRLKLFNSKDILFTKTAIQLMSIGKVVVCDRLHAAILSYLTGIPIVYLDQRTGKTTKTFRVAFELEDGCLDGTKAMWSQALNLTDGIRQAVGFLDYYGL</sequence>
<dbReference type="Proteomes" id="UP000836788">
    <property type="component" value="Chromosome 8"/>
</dbReference>